<dbReference type="EMBL" id="SRYD01000009">
    <property type="protein sequence ID" value="TGY75698.1"/>
    <property type="molecule type" value="Genomic_DNA"/>
</dbReference>
<dbReference type="OrthoDB" id="871343at2"/>
<reference evidence="1" key="2">
    <citation type="submission" date="2017-04" db="EMBL/GenBank/DDBJ databases">
        <title>Complete Genome Sequences of Twelve Strains of a Stable Defined Moderately Diverse Mouse Microbiota 2 (sDMDMm2).</title>
        <authorList>
            <person name="Uchimura Y."/>
            <person name="Wyss M."/>
            <person name="Brugiroux S."/>
            <person name="Limenitakis J.P."/>
            <person name="Stecher B."/>
            <person name="McCoy K.D."/>
            <person name="Macpherson A.J."/>
        </authorList>
    </citation>
    <scope>NUCLEOTIDE SEQUENCE</scope>
    <source>
        <strain evidence="1">YL27</strain>
    </source>
</reference>
<dbReference type="Gene3D" id="1.10.720.160">
    <property type="match status" value="1"/>
</dbReference>
<dbReference type="Proteomes" id="UP000306630">
    <property type="component" value="Unassembled WGS sequence"/>
</dbReference>
<dbReference type="EMBL" id="CP015402">
    <property type="protein sequence ID" value="ANU62785.1"/>
    <property type="molecule type" value="Genomic_DNA"/>
</dbReference>
<dbReference type="KEGG" id="pary:A4V02_02975"/>
<dbReference type="GeneID" id="65535805"/>
<evidence type="ECO:0000313" key="4">
    <source>
        <dbReference type="Proteomes" id="UP000306630"/>
    </source>
</evidence>
<dbReference type="Proteomes" id="UP000186351">
    <property type="component" value="Chromosome"/>
</dbReference>
<dbReference type="InterPro" id="IPR052519">
    <property type="entry name" value="Euk-type_GlcNAc_Kinase"/>
</dbReference>
<dbReference type="STRING" id="1796646.A4V02_02975"/>
<dbReference type="PANTHER" id="PTHR43190:SF3">
    <property type="entry name" value="N-ACETYL-D-GLUCOSAMINE KINASE"/>
    <property type="match status" value="1"/>
</dbReference>
<dbReference type="CDD" id="cd24079">
    <property type="entry name" value="ASKHA_NBD_PG1100-like"/>
    <property type="match status" value="1"/>
</dbReference>
<reference evidence="2 4" key="3">
    <citation type="submission" date="2019-04" db="EMBL/GenBank/DDBJ databases">
        <title>Microbes associate with the intestines of laboratory mice.</title>
        <authorList>
            <person name="Navarre W."/>
            <person name="Wong E."/>
            <person name="Huang K."/>
            <person name="Tropini C."/>
            <person name="Ng K."/>
            <person name="Yu B."/>
        </authorList>
    </citation>
    <scope>NUCLEOTIDE SEQUENCE [LARGE SCALE GENOMIC DNA]</scope>
    <source>
        <strain evidence="2 4">NM06_A21</strain>
    </source>
</reference>
<accession>A0A1Z2XE66</accession>
<keyword evidence="3" id="KW-1185">Reference proteome</keyword>
<name>A0A1B1S7L1_9BACT</name>
<dbReference type="Gene3D" id="3.30.420.40">
    <property type="match status" value="2"/>
</dbReference>
<proteinExistence type="predicted"/>
<reference evidence="3" key="1">
    <citation type="submission" date="2016-04" db="EMBL/GenBank/DDBJ databases">
        <title>Complete Genome Sequences of Twelve Strains of a Stable Defined Moderately Diverse Mouse Microbiota 2 (sDMDMm2).</title>
        <authorList>
            <person name="Uchimura Y."/>
            <person name="Wyss M."/>
            <person name="Brugiroux S."/>
            <person name="Limenitakis J.P."/>
            <person name="Stecher B."/>
            <person name="McCoy K.D."/>
            <person name="Macpherson A.J."/>
        </authorList>
    </citation>
    <scope>NUCLEOTIDE SEQUENCE [LARGE SCALE GENOMIC DNA]</scope>
    <source>
        <strain evidence="3">YL27</strain>
    </source>
</reference>
<organism evidence="1 3">
    <name type="scientific">Muribaculum intestinale</name>
    <dbReference type="NCBI Taxonomy" id="1796646"/>
    <lineage>
        <taxon>Bacteria</taxon>
        <taxon>Pseudomonadati</taxon>
        <taxon>Bacteroidota</taxon>
        <taxon>Bacteroidia</taxon>
        <taxon>Bacteroidales</taxon>
        <taxon>Muribaculaceae</taxon>
        <taxon>Muribaculum</taxon>
    </lineage>
</organism>
<evidence type="ECO:0000313" key="3">
    <source>
        <dbReference type="Proteomes" id="UP000186351"/>
    </source>
</evidence>
<gene>
    <name evidence="1" type="ORF">A4V02_02975</name>
    <name evidence="2" type="ORF">E5333_03360</name>
</gene>
<dbReference type="InterPro" id="IPR043129">
    <property type="entry name" value="ATPase_NBD"/>
</dbReference>
<evidence type="ECO:0000313" key="1">
    <source>
        <dbReference type="EMBL" id="ANU62785.1"/>
    </source>
</evidence>
<dbReference type="RefSeq" id="WP_068960165.1">
    <property type="nucleotide sequence ID" value="NZ_CAJTAP010000002.1"/>
</dbReference>
<dbReference type="SUPFAM" id="SSF53067">
    <property type="entry name" value="Actin-like ATPase domain"/>
    <property type="match status" value="2"/>
</dbReference>
<protein>
    <submittedName>
        <fullName evidence="1">ATPase</fullName>
    </submittedName>
</protein>
<evidence type="ECO:0000313" key="2">
    <source>
        <dbReference type="EMBL" id="TGY75698.1"/>
    </source>
</evidence>
<dbReference type="PANTHER" id="PTHR43190">
    <property type="entry name" value="N-ACETYL-D-GLUCOSAMINE KINASE"/>
    <property type="match status" value="1"/>
</dbReference>
<accession>A0A1B1S7L1</accession>
<dbReference type="AlphaFoldDB" id="A0A1B1S7L1"/>
<sequence>MKLIADSGGTKVEWALVDAGKVVKQIFTSGINTLILTEEEISQYIDDELILQLGDLARNVTEVYFYGAGCVDDDVCRTVRRAIRANIPVDAVEAHSDLLGAARAIFGRESGIACILGTGANSGYYNGTLIKDHISPLGYILGDEGSGAVLGRHLIGDVLKHQLPRELCDRFLDEYNLDSAAILRRVYKEPMPNRFLASVTPFLLKNIEEPAIHRLVLNEFKSFFVRNVAQYDNYRNLPVGFVGSIAFHYRNVLEEAAAALDTTISIVLRTPMEGLVRYHSEA</sequence>